<evidence type="ECO:0000313" key="4">
    <source>
        <dbReference type="Proteomes" id="UP000266841"/>
    </source>
</evidence>
<protein>
    <submittedName>
        <fullName evidence="3">Uncharacterized protein</fullName>
    </submittedName>
</protein>
<feature type="compositionally biased region" description="Acidic residues" evidence="1">
    <location>
        <begin position="124"/>
        <end position="138"/>
    </location>
</feature>
<feature type="compositionally biased region" description="Low complexity" evidence="1">
    <location>
        <begin position="139"/>
        <end position="155"/>
    </location>
</feature>
<comment type="caution">
    <text evidence="3">The sequence shown here is derived from an EMBL/GenBank/DDBJ whole genome shotgun (WGS) entry which is preliminary data.</text>
</comment>
<keyword evidence="2" id="KW-0732">Signal</keyword>
<evidence type="ECO:0000256" key="1">
    <source>
        <dbReference type="SAM" id="MobiDB-lite"/>
    </source>
</evidence>
<keyword evidence="4" id="KW-1185">Reference proteome</keyword>
<organism evidence="3 4">
    <name type="scientific">Thalassiosira oceanica</name>
    <name type="common">Marine diatom</name>
    <dbReference type="NCBI Taxonomy" id="159749"/>
    <lineage>
        <taxon>Eukaryota</taxon>
        <taxon>Sar</taxon>
        <taxon>Stramenopiles</taxon>
        <taxon>Ochrophyta</taxon>
        <taxon>Bacillariophyta</taxon>
        <taxon>Coscinodiscophyceae</taxon>
        <taxon>Thalassiosirophycidae</taxon>
        <taxon>Thalassiosirales</taxon>
        <taxon>Thalassiosiraceae</taxon>
        <taxon>Thalassiosira</taxon>
    </lineage>
</organism>
<feature type="signal peptide" evidence="2">
    <location>
        <begin position="1"/>
        <end position="36"/>
    </location>
</feature>
<evidence type="ECO:0000313" key="3">
    <source>
        <dbReference type="EMBL" id="EJK78107.1"/>
    </source>
</evidence>
<evidence type="ECO:0000256" key="2">
    <source>
        <dbReference type="SAM" id="SignalP"/>
    </source>
</evidence>
<dbReference type="AlphaFoldDB" id="K0TRN5"/>
<accession>K0TRN5</accession>
<reference evidence="3 4" key="1">
    <citation type="journal article" date="2012" name="Genome Biol.">
        <title>Genome and low-iron response of an oceanic diatom adapted to chronic iron limitation.</title>
        <authorList>
            <person name="Lommer M."/>
            <person name="Specht M."/>
            <person name="Roy A.S."/>
            <person name="Kraemer L."/>
            <person name="Andreson R."/>
            <person name="Gutowska M.A."/>
            <person name="Wolf J."/>
            <person name="Bergner S.V."/>
            <person name="Schilhabel M.B."/>
            <person name="Klostermeier U.C."/>
            <person name="Beiko R.G."/>
            <person name="Rosenstiel P."/>
            <person name="Hippler M."/>
            <person name="Laroche J."/>
        </authorList>
    </citation>
    <scope>NUCLEOTIDE SEQUENCE [LARGE SCALE GENOMIC DNA]</scope>
    <source>
        <strain evidence="3 4">CCMP1005</strain>
    </source>
</reference>
<feature type="non-terminal residue" evidence="3">
    <location>
        <position position="195"/>
    </location>
</feature>
<dbReference type="EMBL" id="AGNL01000013">
    <property type="protein sequence ID" value="EJK78107.1"/>
    <property type="molecule type" value="Genomic_DNA"/>
</dbReference>
<feature type="region of interest" description="Disordered" evidence="1">
    <location>
        <begin position="124"/>
        <end position="155"/>
    </location>
</feature>
<name>K0TRN5_THAOC</name>
<sequence>MNSAGNKASGRRGFGRRRSLRTASLFLLWAAPSTEGEGNVPHVDSGVAGETLRGLQRTFGDGEACRGYHLNLNTQDGCTNNGNYPPAWTSPDQTHQMFYDRAEDCCGFFFPNKACEVNNVCEDDDASDNADQEPEDTPETAPTAPASTTGTVSTAPHGGGEACILGYHFAINTEDGCTNDGIYPPQWTSPDQTPP</sequence>
<feature type="chain" id="PRO_5003838691" evidence="2">
    <location>
        <begin position="37"/>
        <end position="195"/>
    </location>
</feature>
<gene>
    <name evidence="3" type="ORF">THAOC_00012</name>
</gene>
<dbReference type="Proteomes" id="UP000266841">
    <property type="component" value="Unassembled WGS sequence"/>
</dbReference>
<proteinExistence type="predicted"/>